<sequence length="74" mass="8420">MARLKAHKKQTDFMNDISDMETKIATEGLIKNNAQRQQHSNFANQLLNNKELREKAGGHVLGMIKAIYLARMPP</sequence>
<name>A0AB39JCH7_9BACT</name>
<evidence type="ECO:0000313" key="1">
    <source>
        <dbReference type="EMBL" id="XDN89103.1"/>
    </source>
</evidence>
<dbReference type="AlphaFoldDB" id="A0AB39JCH7"/>
<reference evidence="1" key="1">
    <citation type="submission" date="2024-06" db="EMBL/GenBank/DDBJ databases">
        <authorList>
            <person name="Atkinson C."/>
            <person name="McLean J."/>
            <person name="Gallagher L."/>
            <person name="Bor B."/>
            <person name="Mougous J."/>
        </authorList>
    </citation>
    <scope>NUCLEOTIDE SEQUENCE</scope>
    <source>
        <strain evidence="1">TM7-074</strain>
    </source>
</reference>
<protein>
    <submittedName>
        <fullName evidence="1">Uncharacterized protein</fullName>
    </submittedName>
</protein>
<proteinExistence type="predicted"/>
<dbReference type="RefSeq" id="WP_369000387.1">
    <property type="nucleotide sequence ID" value="NZ_CP158487.1"/>
</dbReference>
<accession>A0AB39JCH7</accession>
<dbReference type="EMBL" id="CP158487">
    <property type="protein sequence ID" value="XDN89103.1"/>
    <property type="molecule type" value="Genomic_DNA"/>
</dbReference>
<gene>
    <name evidence="1" type="ORF">TM074_00065</name>
</gene>
<organism evidence="1">
    <name type="scientific">Candidatus Nanosynbacter sp. TM7-074</name>
    <dbReference type="NCBI Taxonomy" id="3158573"/>
    <lineage>
        <taxon>Bacteria</taxon>
        <taxon>Candidatus Saccharimonadota</taxon>
        <taxon>Candidatus Saccharimonadia</taxon>
        <taxon>Candidatus Nanosynbacterales</taxon>
        <taxon>Candidatus Nanosynbacteraceae</taxon>
        <taxon>Candidatus Nanosynbacter</taxon>
    </lineage>
</organism>